<organism evidence="1 2">
    <name type="scientific">Yinghuangia soli</name>
    <dbReference type="NCBI Taxonomy" id="2908204"/>
    <lineage>
        <taxon>Bacteria</taxon>
        <taxon>Bacillati</taxon>
        <taxon>Actinomycetota</taxon>
        <taxon>Actinomycetes</taxon>
        <taxon>Kitasatosporales</taxon>
        <taxon>Streptomycetaceae</taxon>
        <taxon>Yinghuangia</taxon>
    </lineage>
</organism>
<sequence>MAVQTYPEAQLARQPIGYWSGVVHRDVVGFIRGTLAKEQLTQPQWWTLNHVGDAPGTWTRQSLAERLSVFGDPGLDFTPAFAGLSSRGWLAETGGTLALTPDGEAGLLRARERVAKANRQLHEGISRDEYLAALDVLRRMVDNVGGNSDLP</sequence>
<evidence type="ECO:0000313" key="1">
    <source>
        <dbReference type="EMBL" id="MCF2528945.1"/>
    </source>
</evidence>
<dbReference type="RefSeq" id="WP_235053115.1">
    <property type="nucleotide sequence ID" value="NZ_JAKFHA010000009.1"/>
</dbReference>
<dbReference type="SUPFAM" id="SSF46785">
    <property type="entry name" value="Winged helix' DNA-binding domain"/>
    <property type="match status" value="1"/>
</dbReference>
<dbReference type="Gene3D" id="1.10.10.10">
    <property type="entry name" value="Winged helix-like DNA-binding domain superfamily/Winged helix DNA-binding domain"/>
    <property type="match status" value="1"/>
</dbReference>
<name>A0AA41U0X8_9ACTN</name>
<protein>
    <submittedName>
        <fullName evidence="1">MarR family winged helix-turn-helix transcriptional regulator</fullName>
    </submittedName>
</protein>
<dbReference type="InterPro" id="IPR036390">
    <property type="entry name" value="WH_DNA-bd_sf"/>
</dbReference>
<dbReference type="InterPro" id="IPR036388">
    <property type="entry name" value="WH-like_DNA-bd_sf"/>
</dbReference>
<dbReference type="Proteomes" id="UP001165378">
    <property type="component" value="Unassembled WGS sequence"/>
</dbReference>
<gene>
    <name evidence="1" type="ORF">LZ495_17200</name>
</gene>
<accession>A0AA41U0X8</accession>
<dbReference type="EMBL" id="JAKFHA010000009">
    <property type="protein sequence ID" value="MCF2528945.1"/>
    <property type="molecule type" value="Genomic_DNA"/>
</dbReference>
<comment type="caution">
    <text evidence="1">The sequence shown here is derived from an EMBL/GenBank/DDBJ whole genome shotgun (WGS) entry which is preliminary data.</text>
</comment>
<evidence type="ECO:0000313" key="2">
    <source>
        <dbReference type="Proteomes" id="UP001165378"/>
    </source>
</evidence>
<keyword evidence="2" id="KW-1185">Reference proteome</keyword>
<dbReference type="AlphaFoldDB" id="A0AA41U0X8"/>
<reference evidence="1" key="1">
    <citation type="submission" date="2022-01" db="EMBL/GenBank/DDBJ databases">
        <title>Genome-Based Taxonomic Classification of the Phylum Actinobacteria.</title>
        <authorList>
            <person name="Gao Y."/>
        </authorList>
    </citation>
    <scope>NUCLEOTIDE SEQUENCE</scope>
    <source>
        <strain evidence="1">KLBMP 8922</strain>
    </source>
</reference>
<proteinExistence type="predicted"/>